<dbReference type="NCBIfam" id="TIGR00552">
    <property type="entry name" value="nadE"/>
    <property type="match status" value="1"/>
</dbReference>
<dbReference type="PANTHER" id="PTHR23090:SF9">
    <property type="entry name" value="GLUTAMINE-DEPENDENT NAD(+) SYNTHETASE"/>
    <property type="match status" value="1"/>
</dbReference>
<dbReference type="SUPFAM" id="SSF52402">
    <property type="entry name" value="Adenine nucleotide alpha hydrolases-like"/>
    <property type="match status" value="1"/>
</dbReference>
<comment type="catalytic activity">
    <reaction evidence="7 8">
        <text>deamido-NAD(+) + L-glutamine + ATP + H2O = L-glutamate + AMP + diphosphate + NAD(+) + H(+)</text>
        <dbReference type="Rhea" id="RHEA:24384"/>
        <dbReference type="ChEBI" id="CHEBI:15377"/>
        <dbReference type="ChEBI" id="CHEBI:15378"/>
        <dbReference type="ChEBI" id="CHEBI:29985"/>
        <dbReference type="ChEBI" id="CHEBI:30616"/>
        <dbReference type="ChEBI" id="CHEBI:33019"/>
        <dbReference type="ChEBI" id="CHEBI:57540"/>
        <dbReference type="ChEBI" id="CHEBI:58359"/>
        <dbReference type="ChEBI" id="CHEBI:58437"/>
        <dbReference type="ChEBI" id="CHEBI:456215"/>
        <dbReference type="EC" id="6.3.5.1"/>
    </reaction>
</comment>
<comment type="similarity">
    <text evidence="9">Belongs to the NAD synthetase family.</text>
</comment>
<evidence type="ECO:0000256" key="3">
    <source>
        <dbReference type="ARBA" id="ARBA00022598"/>
    </source>
</evidence>
<evidence type="ECO:0000256" key="8">
    <source>
        <dbReference type="PIRNR" id="PIRNR006630"/>
    </source>
</evidence>
<comment type="pathway">
    <text evidence="1 7 8">Cofactor biosynthesis; NAD(+) biosynthesis; NAD(+) from deamido-NAD(+) (L-Gln route): step 1/1.</text>
</comment>
<dbReference type="PANTHER" id="PTHR23090">
    <property type="entry name" value="NH 3 /GLUTAMINE-DEPENDENT NAD + SYNTHETASE"/>
    <property type="match status" value="1"/>
</dbReference>
<feature type="domain" description="CN hydrolase" evidence="10">
    <location>
        <begin position="6"/>
        <end position="268"/>
    </location>
</feature>
<dbReference type="PIRSF" id="PIRSF006630">
    <property type="entry name" value="NADS_GAT"/>
    <property type="match status" value="1"/>
</dbReference>
<name>A0A2X4PL95_9PORP</name>
<dbReference type="KEGG" id="pcre:NCTC12858_00969"/>
<accession>A0A2X4PL95</accession>
<evidence type="ECO:0000313" key="12">
    <source>
        <dbReference type="Proteomes" id="UP000249300"/>
    </source>
</evidence>
<evidence type="ECO:0000313" key="11">
    <source>
        <dbReference type="EMBL" id="SQH73125.1"/>
    </source>
</evidence>
<dbReference type="NCBIfam" id="NF002730">
    <property type="entry name" value="PRK02628.1"/>
    <property type="match status" value="1"/>
</dbReference>
<evidence type="ECO:0000256" key="7">
    <source>
        <dbReference type="HAMAP-Rule" id="MF_02090"/>
    </source>
</evidence>
<dbReference type="Pfam" id="PF02540">
    <property type="entry name" value="NAD_synthase"/>
    <property type="match status" value="1"/>
</dbReference>
<dbReference type="GO" id="GO:0009435">
    <property type="term" value="P:NAD+ biosynthetic process"/>
    <property type="evidence" value="ECO:0007669"/>
    <property type="project" value="UniProtKB-UniRule"/>
</dbReference>
<gene>
    <name evidence="7 11" type="primary">nadE</name>
    <name evidence="11" type="ORF">NCTC12858_00969</name>
</gene>
<keyword evidence="4 7" id="KW-0547">Nucleotide-binding</keyword>
<feature type="binding site" evidence="7">
    <location>
        <position position="604"/>
    </location>
    <ligand>
        <name>deamido-NAD(+)</name>
        <dbReference type="ChEBI" id="CHEBI:58437"/>
        <note>ligand shared between two neighboring subunits</note>
    </ligand>
</feature>
<dbReference type="InterPro" id="IPR022310">
    <property type="entry name" value="NAD/GMP_synthase"/>
</dbReference>
<dbReference type="EC" id="6.3.5.1" evidence="7 8"/>
<comment type="function">
    <text evidence="7">Catalyzes the ATP-dependent amidation of deamido-NAD to form NAD. Uses L-glutamine as a nitrogen source.</text>
</comment>
<dbReference type="GO" id="GO:0005524">
    <property type="term" value="F:ATP binding"/>
    <property type="evidence" value="ECO:0007669"/>
    <property type="project" value="UniProtKB-UniRule"/>
</dbReference>
<dbReference type="UniPathway" id="UPA00253">
    <property type="reaction ID" value="UER00334"/>
</dbReference>
<dbReference type="GO" id="GO:0004359">
    <property type="term" value="F:glutaminase activity"/>
    <property type="evidence" value="ECO:0007669"/>
    <property type="project" value="InterPro"/>
</dbReference>
<feature type="binding site" evidence="7">
    <location>
        <position position="195"/>
    </location>
    <ligand>
        <name>L-glutamine</name>
        <dbReference type="ChEBI" id="CHEBI:58359"/>
    </ligand>
</feature>
<evidence type="ECO:0000256" key="2">
    <source>
        <dbReference type="ARBA" id="ARBA00007145"/>
    </source>
</evidence>
<feature type="binding site" evidence="7">
    <location>
        <begin position="355"/>
        <end position="362"/>
    </location>
    <ligand>
        <name>ATP</name>
        <dbReference type="ChEBI" id="CHEBI:30616"/>
    </ligand>
</feature>
<dbReference type="Gene3D" id="1.10.10.1140">
    <property type="entry name" value="Glutamine-dependent NAD+ synthetase, C-terminal domain"/>
    <property type="match status" value="1"/>
</dbReference>
<sequence length="646" mass="72522">MKYGFLKVAAAVPYVKVADCFYNISRMKTMILDAETKGVEILCFPELSITGYTCGDLFLQPFLLEKAKEAVCRLVAETAHTRVLVIVGAPVRVEEKLFNAAIVFQSGRILGAIPKTYLPNYREFQEKRWFSPARDLQYSTVLIGEERVPIGCNLLFRCGTVGFGIEICEDMWTPYTPGTRLSLYGAQIIFNLSASNENAGKHAYLRSLISGLSSQSICAYVYASCGYGESSTDLVYTGKAFIAEVGTIVEEMKRFDYSERMIVSDIDVSRVQTERYINSSFKAAVSQLTDEDLVEVPFELRKPEDSFPMTRKVERNPFMPDDASRKERSAEIFDIQVCGLRQRLHHLGAEKVLIGLSGGLDSTLALLVTVRTFDILGLDRKGIISVTMPGFGTSRRTLSNATKLMDALGVTRLEIDIQEACRRHFMNIGHDESVQDLTFENTQARERTQILMDLGSKYNAPVIGTGDLSELALGWTTYNGDHMSMYAVNSGVPKTTVQLLIRYIAESTDMGSHTSDILMDVLGTPISPELLPTDSSGAIVQNTEQSIGPYELHDFFIYHFLYNEFSPEKIFFLAQVAFDGKYTKREIKQVLKTFFRRFFAQQYKRNCLPDGPKVGCISLSPRGEWRMPSDAVSNMWINEVDQLPED</sequence>
<feature type="binding site" evidence="7">
    <location>
        <begin position="475"/>
        <end position="478"/>
    </location>
    <ligand>
        <name>deamido-NAD(+)</name>
        <dbReference type="ChEBI" id="CHEBI:58437"/>
        <note>ligand shared between two neighboring subunits</note>
    </ligand>
</feature>
<feature type="active site" description="Proton acceptor; for glutaminase activity" evidence="7">
    <location>
        <position position="46"/>
    </location>
</feature>
<dbReference type="InterPro" id="IPR014445">
    <property type="entry name" value="Gln-dep_NAD_synthase"/>
</dbReference>
<dbReference type="GO" id="GO:0008795">
    <property type="term" value="F:NAD+ synthase activity"/>
    <property type="evidence" value="ECO:0007669"/>
    <property type="project" value="UniProtKB-UniRule"/>
</dbReference>
<dbReference type="Proteomes" id="UP000249300">
    <property type="component" value="Chromosome 1"/>
</dbReference>
<feature type="binding site" evidence="7">
    <location>
        <position position="201"/>
    </location>
    <ligand>
        <name>L-glutamine</name>
        <dbReference type="ChEBI" id="CHEBI:58359"/>
    </ligand>
</feature>
<dbReference type="InterPro" id="IPR014729">
    <property type="entry name" value="Rossmann-like_a/b/a_fold"/>
</dbReference>
<dbReference type="InterPro" id="IPR041856">
    <property type="entry name" value="NAD+_synth_C"/>
</dbReference>
<proteinExistence type="inferred from homology"/>
<evidence type="ECO:0000256" key="6">
    <source>
        <dbReference type="ARBA" id="ARBA00023027"/>
    </source>
</evidence>
<dbReference type="PROSITE" id="PS50263">
    <property type="entry name" value="CN_HYDROLASE"/>
    <property type="match status" value="1"/>
</dbReference>
<dbReference type="GO" id="GO:0003952">
    <property type="term" value="F:NAD+ synthase (glutamine-hydrolyzing) activity"/>
    <property type="evidence" value="ECO:0007669"/>
    <property type="project" value="UniProtKB-UniRule"/>
</dbReference>
<dbReference type="InterPro" id="IPR003694">
    <property type="entry name" value="NAD_synthase"/>
</dbReference>
<evidence type="ECO:0000256" key="9">
    <source>
        <dbReference type="RuleBase" id="RU003811"/>
    </source>
</evidence>
<feature type="active site" description="Nucleophile; for glutaminase activity" evidence="7">
    <location>
        <position position="168"/>
    </location>
</feature>
<dbReference type="Pfam" id="PF00795">
    <property type="entry name" value="CN_hydrolase"/>
    <property type="match status" value="1"/>
</dbReference>
<feature type="binding site" evidence="7">
    <location>
        <position position="465"/>
    </location>
    <ligand>
        <name>ATP</name>
        <dbReference type="ChEBI" id="CHEBI:30616"/>
    </ligand>
</feature>
<dbReference type="GO" id="GO:0005737">
    <property type="term" value="C:cytoplasm"/>
    <property type="evidence" value="ECO:0007669"/>
    <property type="project" value="InterPro"/>
</dbReference>
<keyword evidence="12" id="KW-1185">Reference proteome</keyword>
<reference evidence="11 12" key="1">
    <citation type="submission" date="2018-06" db="EMBL/GenBank/DDBJ databases">
        <authorList>
            <consortium name="Pathogen Informatics"/>
            <person name="Doyle S."/>
        </authorList>
    </citation>
    <scope>NUCLEOTIDE SEQUENCE [LARGE SCALE GENOMIC DNA]</scope>
    <source>
        <strain evidence="11 12">NCTC12858</strain>
    </source>
</reference>
<dbReference type="Gene3D" id="3.60.110.10">
    <property type="entry name" value="Carbon-nitrogen hydrolase"/>
    <property type="match status" value="1"/>
</dbReference>
<dbReference type="Gene3D" id="3.40.50.620">
    <property type="entry name" value="HUPs"/>
    <property type="match status" value="1"/>
</dbReference>
<dbReference type="AlphaFoldDB" id="A0A2X4PL95"/>
<evidence type="ECO:0000259" key="10">
    <source>
        <dbReference type="PROSITE" id="PS50263"/>
    </source>
</evidence>
<dbReference type="InterPro" id="IPR003010">
    <property type="entry name" value="C-N_Hydrolase"/>
</dbReference>
<protein>
    <recommendedName>
        <fullName evidence="7 8">Glutamine-dependent NAD(+) synthetase</fullName>
        <ecNumber evidence="7 8">6.3.5.1</ecNumber>
    </recommendedName>
    <alternativeName>
        <fullName evidence="7 8">NAD(+) synthase [glutamine-hydrolyzing]</fullName>
    </alternativeName>
</protein>
<feature type="binding site" evidence="7">
    <location>
        <position position="441"/>
    </location>
    <ligand>
        <name>deamido-NAD(+)</name>
        <dbReference type="ChEBI" id="CHEBI:58437"/>
        <note>ligand shared between two neighboring subunits</note>
    </ligand>
</feature>
<dbReference type="RefSeq" id="WP_023940937.1">
    <property type="nucleotide sequence ID" value="NZ_LS483447.1"/>
</dbReference>
<feature type="binding site" evidence="7">
    <location>
        <position position="121"/>
    </location>
    <ligand>
        <name>L-glutamine</name>
        <dbReference type="ChEBI" id="CHEBI:58359"/>
    </ligand>
</feature>
<dbReference type="HAMAP" id="MF_02090">
    <property type="entry name" value="NadE_glutamine_dep"/>
    <property type="match status" value="1"/>
</dbReference>
<dbReference type="InterPro" id="IPR036526">
    <property type="entry name" value="C-N_Hydrolase_sf"/>
</dbReference>
<keyword evidence="5 7" id="KW-0067">ATP-binding</keyword>
<organism evidence="11 12">
    <name type="scientific">Porphyromonas crevioricanis</name>
    <dbReference type="NCBI Taxonomy" id="393921"/>
    <lineage>
        <taxon>Bacteria</taxon>
        <taxon>Pseudomonadati</taxon>
        <taxon>Bacteroidota</taxon>
        <taxon>Bacteroidia</taxon>
        <taxon>Bacteroidales</taxon>
        <taxon>Porphyromonadaceae</taxon>
        <taxon>Porphyromonas</taxon>
    </lineage>
</organism>
<dbReference type="SUPFAM" id="SSF56317">
    <property type="entry name" value="Carbon-nitrogen hydrolase"/>
    <property type="match status" value="1"/>
</dbReference>
<comment type="similarity">
    <text evidence="2 7 8">In the C-terminal section; belongs to the NAD synthetase family.</text>
</comment>
<evidence type="ECO:0000256" key="1">
    <source>
        <dbReference type="ARBA" id="ARBA00005188"/>
    </source>
</evidence>
<evidence type="ECO:0000256" key="4">
    <source>
        <dbReference type="ARBA" id="ARBA00022741"/>
    </source>
</evidence>
<keyword evidence="6 7" id="KW-0520">NAD</keyword>
<feature type="active site" description="For glutaminase activity" evidence="7">
    <location>
        <position position="115"/>
    </location>
</feature>
<keyword evidence="3 7" id="KW-0436">Ligase</keyword>
<evidence type="ECO:0000256" key="5">
    <source>
        <dbReference type="ARBA" id="ARBA00022840"/>
    </source>
</evidence>
<dbReference type="CDD" id="cd00553">
    <property type="entry name" value="NAD_synthase"/>
    <property type="match status" value="1"/>
</dbReference>
<dbReference type="EMBL" id="LS483447">
    <property type="protein sequence ID" value="SQH73125.1"/>
    <property type="molecule type" value="Genomic_DNA"/>
</dbReference>
<feature type="binding site" evidence="7">
    <location>
        <position position="470"/>
    </location>
    <ligand>
        <name>deamido-NAD(+)</name>
        <dbReference type="ChEBI" id="CHEBI:58437"/>
        <note>ligand shared between two neighboring subunits</note>
    </ligand>
</feature>
<dbReference type="CDD" id="cd07570">
    <property type="entry name" value="GAT_Gln-NAD-synth"/>
    <property type="match status" value="1"/>
</dbReference>